<dbReference type="PANTHER" id="PTHR41930:SF1">
    <property type="entry name" value="DEPHOSPHO-COA KINASE"/>
    <property type="match status" value="1"/>
</dbReference>
<accession>X0XMF7</accession>
<gene>
    <name evidence="1" type="ORF">S01H1_57405</name>
</gene>
<dbReference type="PANTHER" id="PTHR41930">
    <property type="entry name" value="UPF0200 PROTEIN MJ1399"/>
    <property type="match status" value="1"/>
</dbReference>
<dbReference type="EMBL" id="BARS01037436">
    <property type="protein sequence ID" value="GAG26146.1"/>
    <property type="molecule type" value="Genomic_DNA"/>
</dbReference>
<protein>
    <recommendedName>
        <fullName evidence="2">Dephospho-CoA kinase</fullName>
    </recommendedName>
</protein>
<dbReference type="Gene3D" id="3.40.50.300">
    <property type="entry name" value="P-loop containing nucleotide triphosphate hydrolases"/>
    <property type="match status" value="1"/>
</dbReference>
<feature type="non-terminal residue" evidence="1">
    <location>
        <position position="163"/>
    </location>
</feature>
<dbReference type="SUPFAM" id="SSF52540">
    <property type="entry name" value="P-loop containing nucleoside triphosphate hydrolases"/>
    <property type="match status" value="1"/>
</dbReference>
<dbReference type="InterPro" id="IPR027417">
    <property type="entry name" value="P-loop_NTPase"/>
</dbReference>
<evidence type="ECO:0008006" key="2">
    <source>
        <dbReference type="Google" id="ProtNLM"/>
    </source>
</evidence>
<proteinExistence type="predicted"/>
<comment type="caution">
    <text evidence="1">The sequence shown here is derived from an EMBL/GenBank/DDBJ whole genome shotgun (WGS) entry which is preliminary data.</text>
</comment>
<name>X0XMF7_9ZZZZ</name>
<dbReference type="Pfam" id="PF13238">
    <property type="entry name" value="AAA_18"/>
    <property type="match status" value="1"/>
</dbReference>
<sequence>MKKDASIIGLTGTNGAGKGEVAAYLKRKGYTYFSLSDLVREELRKKENEATRNNLIKMGNELREKFGPNILAKRIMKKVKHRAVIDSIRNPHEVDYLREQKDFVLLSIDAPVELRYERVRKRGRKESVATLEEFIKKEEEEMTDYEKGQQLLNCMKMKGEFRP</sequence>
<organism evidence="1">
    <name type="scientific">marine sediment metagenome</name>
    <dbReference type="NCBI Taxonomy" id="412755"/>
    <lineage>
        <taxon>unclassified sequences</taxon>
        <taxon>metagenomes</taxon>
        <taxon>ecological metagenomes</taxon>
    </lineage>
</organism>
<reference evidence="1" key="1">
    <citation type="journal article" date="2014" name="Front. Microbiol.">
        <title>High frequency of phylogenetically diverse reductive dehalogenase-homologous genes in deep subseafloor sedimentary metagenomes.</title>
        <authorList>
            <person name="Kawai M."/>
            <person name="Futagami T."/>
            <person name="Toyoda A."/>
            <person name="Takaki Y."/>
            <person name="Nishi S."/>
            <person name="Hori S."/>
            <person name="Arai W."/>
            <person name="Tsubouchi T."/>
            <person name="Morono Y."/>
            <person name="Uchiyama I."/>
            <person name="Ito T."/>
            <person name="Fujiyama A."/>
            <person name="Inagaki F."/>
            <person name="Takami H."/>
        </authorList>
    </citation>
    <scope>NUCLEOTIDE SEQUENCE</scope>
    <source>
        <strain evidence="1">Expedition CK06-06</strain>
    </source>
</reference>
<evidence type="ECO:0000313" key="1">
    <source>
        <dbReference type="EMBL" id="GAG26146.1"/>
    </source>
</evidence>
<dbReference type="AlphaFoldDB" id="X0XMF7"/>